<feature type="region of interest" description="Disordered" evidence="1">
    <location>
        <begin position="1"/>
        <end position="39"/>
    </location>
</feature>
<feature type="region of interest" description="Disordered" evidence="1">
    <location>
        <begin position="62"/>
        <end position="182"/>
    </location>
</feature>
<dbReference type="EMBL" id="LIAE01009227">
    <property type="protein sequence ID" value="PAV70681.1"/>
    <property type="molecule type" value="Genomic_DNA"/>
</dbReference>
<organism evidence="2 3">
    <name type="scientific">Diploscapter pachys</name>
    <dbReference type="NCBI Taxonomy" id="2018661"/>
    <lineage>
        <taxon>Eukaryota</taxon>
        <taxon>Metazoa</taxon>
        <taxon>Ecdysozoa</taxon>
        <taxon>Nematoda</taxon>
        <taxon>Chromadorea</taxon>
        <taxon>Rhabditida</taxon>
        <taxon>Rhabditina</taxon>
        <taxon>Rhabditomorpha</taxon>
        <taxon>Rhabditoidea</taxon>
        <taxon>Rhabditidae</taxon>
        <taxon>Diploscapter</taxon>
    </lineage>
</organism>
<protein>
    <submittedName>
        <fullName evidence="2">Uncharacterized protein</fullName>
    </submittedName>
</protein>
<dbReference type="Proteomes" id="UP000218231">
    <property type="component" value="Unassembled WGS sequence"/>
</dbReference>
<accession>A0A2A2K9Q4</accession>
<comment type="caution">
    <text evidence="2">The sequence shown here is derived from an EMBL/GenBank/DDBJ whole genome shotgun (WGS) entry which is preliminary data.</text>
</comment>
<proteinExistence type="predicted"/>
<dbReference type="AlphaFoldDB" id="A0A2A2K9Q4"/>
<sequence>MTRAVAAAATDQMIRDDSATGMRGLSSRKGSEGEGLARRWHRWQRRAQAEGRGQCAKADIEAPAALGEVPDHYREQCPEQSGADAIEQLHGHQPKRIVRHHVEHATQRQDQEADEQQRFASPAVGPGAGQQRHGHHHQLRRDDARRGQRRGQLQVGLSQFLAHQRKHCRVGQMEQRAAHGEQ</sequence>
<keyword evidence="3" id="KW-1185">Reference proteome</keyword>
<name>A0A2A2K9Q4_9BILA</name>
<evidence type="ECO:0000256" key="1">
    <source>
        <dbReference type="SAM" id="MobiDB-lite"/>
    </source>
</evidence>
<reference evidence="2 3" key="1">
    <citation type="journal article" date="2017" name="Curr. Biol.">
        <title>Genome architecture and evolution of a unichromosomal asexual nematode.</title>
        <authorList>
            <person name="Fradin H."/>
            <person name="Zegar C."/>
            <person name="Gutwein M."/>
            <person name="Lucas J."/>
            <person name="Kovtun M."/>
            <person name="Corcoran D."/>
            <person name="Baugh L.R."/>
            <person name="Kiontke K."/>
            <person name="Gunsalus K."/>
            <person name="Fitch D.H."/>
            <person name="Piano F."/>
        </authorList>
    </citation>
    <scope>NUCLEOTIDE SEQUENCE [LARGE SCALE GENOMIC DNA]</scope>
    <source>
        <strain evidence="2">PF1309</strain>
    </source>
</reference>
<feature type="compositionally biased region" description="Basic and acidic residues" evidence="1">
    <location>
        <begin position="103"/>
        <end position="117"/>
    </location>
</feature>
<gene>
    <name evidence="2" type="ORF">WR25_15309</name>
</gene>
<evidence type="ECO:0000313" key="3">
    <source>
        <dbReference type="Proteomes" id="UP000218231"/>
    </source>
</evidence>
<evidence type="ECO:0000313" key="2">
    <source>
        <dbReference type="EMBL" id="PAV70681.1"/>
    </source>
</evidence>
<feature type="compositionally biased region" description="Basic residues" evidence="1">
    <location>
        <begin position="92"/>
        <end position="102"/>
    </location>
</feature>